<organism evidence="2 3">
    <name type="scientific">Mycobacterium simiae</name>
    <name type="common">Mycobacterium habana</name>
    <dbReference type="NCBI Taxonomy" id="1784"/>
    <lineage>
        <taxon>Bacteria</taxon>
        <taxon>Bacillati</taxon>
        <taxon>Actinomycetota</taxon>
        <taxon>Actinomycetes</taxon>
        <taxon>Mycobacteriales</taxon>
        <taxon>Mycobacteriaceae</taxon>
        <taxon>Mycobacterium</taxon>
        <taxon>Mycobacterium simiae complex</taxon>
    </lineage>
</organism>
<sequence>PLLRRAPSSHPHPHLLRRPNQASAEEVSAVEGPGSLDQELVACTRRSKRRIEQDPDIKSFASATIDSHSDA</sequence>
<evidence type="ECO:0000256" key="1">
    <source>
        <dbReference type="SAM" id="MobiDB-lite"/>
    </source>
</evidence>
<dbReference type="EMBL" id="MZZM01000015">
    <property type="protein sequence ID" value="ORJ61372.1"/>
    <property type="molecule type" value="Genomic_DNA"/>
</dbReference>
<keyword evidence="3" id="KW-1185">Reference proteome</keyword>
<reference evidence="2 3" key="1">
    <citation type="submission" date="2017-03" db="EMBL/GenBank/DDBJ databases">
        <title>Genomic insights into Mycobacterium simiae human colonization.</title>
        <authorList>
            <person name="Steffani J.L."/>
            <person name="Brunck M.E."/>
            <person name="Cruz E."/>
            <person name="Montiel R."/>
            <person name="Barona F."/>
        </authorList>
    </citation>
    <scope>NUCLEOTIDE SEQUENCE [LARGE SCALE GENOMIC DNA]</scope>
    <source>
        <strain evidence="2 3">MsiGto</strain>
    </source>
</reference>
<dbReference type="Proteomes" id="UP000193040">
    <property type="component" value="Unassembled WGS sequence"/>
</dbReference>
<feature type="non-terminal residue" evidence="2">
    <location>
        <position position="1"/>
    </location>
</feature>
<evidence type="ECO:0000313" key="3">
    <source>
        <dbReference type="Proteomes" id="UP000193040"/>
    </source>
</evidence>
<accession>A0A1X0Y8D2</accession>
<dbReference type="AlphaFoldDB" id="A0A1X0Y8D2"/>
<dbReference type="RefSeq" id="WP_217809272.1">
    <property type="nucleotide sequence ID" value="NZ_MZZM01000015.1"/>
</dbReference>
<proteinExistence type="predicted"/>
<evidence type="ECO:0000313" key="2">
    <source>
        <dbReference type="EMBL" id="ORJ61372.1"/>
    </source>
</evidence>
<gene>
    <name evidence="2" type="ORF">B5M45_09725</name>
</gene>
<name>A0A1X0Y8D2_MYCSI</name>
<protein>
    <submittedName>
        <fullName evidence="2">Uncharacterized protein</fullName>
    </submittedName>
</protein>
<comment type="caution">
    <text evidence="2">The sequence shown here is derived from an EMBL/GenBank/DDBJ whole genome shotgun (WGS) entry which is preliminary data.</text>
</comment>
<feature type="region of interest" description="Disordered" evidence="1">
    <location>
        <begin position="1"/>
        <end position="33"/>
    </location>
</feature>